<sequence>PQDTSGNAGTKDNVDARKEVCVQYDIMLPLWYSISSTYKSSDDKAEDDKPKDDTGSKTIVKPVNKEDQAYRDKLDKLMLQEKEASDAVDSLSKEFEQGCMDQRGAAKASSNNSFNTVSNPVNATVL</sequence>
<evidence type="ECO:0000256" key="1">
    <source>
        <dbReference type="SAM" id="MobiDB-lite"/>
    </source>
</evidence>
<organism evidence="2">
    <name type="scientific">Tanacetum cinerariifolium</name>
    <name type="common">Dalmatian daisy</name>
    <name type="synonym">Chrysanthemum cinerariifolium</name>
    <dbReference type="NCBI Taxonomy" id="118510"/>
    <lineage>
        <taxon>Eukaryota</taxon>
        <taxon>Viridiplantae</taxon>
        <taxon>Streptophyta</taxon>
        <taxon>Embryophyta</taxon>
        <taxon>Tracheophyta</taxon>
        <taxon>Spermatophyta</taxon>
        <taxon>Magnoliopsida</taxon>
        <taxon>eudicotyledons</taxon>
        <taxon>Gunneridae</taxon>
        <taxon>Pentapetalae</taxon>
        <taxon>asterids</taxon>
        <taxon>campanulids</taxon>
        <taxon>Asterales</taxon>
        <taxon>Asteraceae</taxon>
        <taxon>Asteroideae</taxon>
        <taxon>Anthemideae</taxon>
        <taxon>Anthemidinae</taxon>
        <taxon>Tanacetum</taxon>
    </lineage>
</organism>
<gene>
    <name evidence="2" type="ORF">Tci_874632</name>
</gene>
<feature type="region of interest" description="Disordered" evidence="1">
    <location>
        <begin position="102"/>
        <end position="126"/>
    </location>
</feature>
<proteinExistence type="predicted"/>
<dbReference type="AlphaFoldDB" id="A0A699SZS8"/>
<feature type="compositionally biased region" description="Polar residues" evidence="1">
    <location>
        <begin position="108"/>
        <end position="126"/>
    </location>
</feature>
<feature type="non-terminal residue" evidence="2">
    <location>
        <position position="1"/>
    </location>
</feature>
<feature type="region of interest" description="Disordered" evidence="1">
    <location>
        <begin position="39"/>
        <end position="64"/>
    </location>
</feature>
<accession>A0A699SZS8</accession>
<comment type="caution">
    <text evidence="2">The sequence shown here is derived from an EMBL/GenBank/DDBJ whole genome shotgun (WGS) entry which is preliminary data.</text>
</comment>
<feature type="compositionally biased region" description="Basic and acidic residues" evidence="1">
    <location>
        <begin position="40"/>
        <end position="55"/>
    </location>
</feature>
<protein>
    <submittedName>
        <fullName evidence="2">Uncharacterized protein</fullName>
    </submittedName>
</protein>
<dbReference type="EMBL" id="BKCJ011199525">
    <property type="protein sequence ID" value="GFD02663.1"/>
    <property type="molecule type" value="Genomic_DNA"/>
</dbReference>
<reference evidence="2" key="1">
    <citation type="journal article" date="2019" name="Sci. Rep.">
        <title>Draft genome of Tanacetum cinerariifolium, the natural source of mosquito coil.</title>
        <authorList>
            <person name="Yamashiro T."/>
            <person name="Shiraishi A."/>
            <person name="Satake H."/>
            <person name="Nakayama K."/>
        </authorList>
    </citation>
    <scope>NUCLEOTIDE SEQUENCE</scope>
</reference>
<evidence type="ECO:0000313" key="2">
    <source>
        <dbReference type="EMBL" id="GFD02663.1"/>
    </source>
</evidence>
<name>A0A699SZS8_TANCI</name>